<name>A0A813ZGI1_9BILA</name>
<feature type="coiled-coil region" evidence="1">
    <location>
        <begin position="221"/>
        <end position="255"/>
    </location>
</feature>
<keyword evidence="6" id="KW-1185">Reference proteome</keyword>
<comment type="caution">
    <text evidence="3">The sequence shown here is derived from an EMBL/GenBank/DDBJ whole genome shotgun (WGS) entry which is preliminary data.</text>
</comment>
<dbReference type="Proteomes" id="UP000663870">
    <property type="component" value="Unassembled WGS sequence"/>
</dbReference>
<sequence length="373" mass="42754">MDLDPMINASEDENTYSDYDNRPIRPMDQDALNEALARLPILIDEDDLTRNSDPNTSIKSRRQPVLAYSTRRKNFSGVNINQTVLNVTGTPTNNNKRKLGGCTPMNKFIKQIDAHQDLINLKEENKILEEAKANLQLEYVLLKKSHETELERLKQEHQQEIETLIQEHNLQREQFNTSLADKDQILFQTNLELDNLRNNHMMLLLEKETLDKIVAEYQLIKEEMNNKLIENETNIKKLQEELENMKNIQQQKQLTLKSSLANGRMPIKEISTDRSRTTNNTISRDTNNETNRSKSNKKVSNTRGPLCSTSSVTTNLNKSTSSTCSSTSTNKPPLSKLKLKPNIVIDNKKKLTSTDKHTNLASTHLKTKIVTMK</sequence>
<reference evidence="3" key="1">
    <citation type="submission" date="2021-02" db="EMBL/GenBank/DDBJ databases">
        <authorList>
            <person name="Nowell W R."/>
        </authorList>
    </citation>
    <scope>NUCLEOTIDE SEQUENCE</scope>
</reference>
<organism evidence="3 5">
    <name type="scientific">Rotaria sordida</name>
    <dbReference type="NCBI Taxonomy" id="392033"/>
    <lineage>
        <taxon>Eukaryota</taxon>
        <taxon>Metazoa</taxon>
        <taxon>Spiralia</taxon>
        <taxon>Gnathifera</taxon>
        <taxon>Rotifera</taxon>
        <taxon>Eurotatoria</taxon>
        <taxon>Bdelloidea</taxon>
        <taxon>Philodinida</taxon>
        <taxon>Philodinidae</taxon>
        <taxon>Rotaria</taxon>
    </lineage>
</organism>
<dbReference type="EMBL" id="CAJNOL010000843">
    <property type="protein sequence ID" value="CAF1216743.1"/>
    <property type="molecule type" value="Genomic_DNA"/>
</dbReference>
<proteinExistence type="predicted"/>
<dbReference type="Proteomes" id="UP000663854">
    <property type="component" value="Unassembled WGS sequence"/>
</dbReference>
<gene>
    <name evidence="4" type="ORF">JXQ802_LOCUS25224</name>
    <name evidence="3" type="ORF">PYM288_LOCUS9374</name>
</gene>
<evidence type="ECO:0000313" key="4">
    <source>
        <dbReference type="EMBL" id="CAF1216743.1"/>
    </source>
</evidence>
<feature type="compositionally biased region" description="Polar residues" evidence="2">
    <location>
        <begin position="277"/>
        <end position="290"/>
    </location>
</feature>
<evidence type="ECO:0000313" key="5">
    <source>
        <dbReference type="Proteomes" id="UP000663854"/>
    </source>
</evidence>
<feature type="compositionally biased region" description="Low complexity" evidence="2">
    <location>
        <begin position="308"/>
        <end position="336"/>
    </location>
</feature>
<feature type="region of interest" description="Disordered" evidence="2">
    <location>
        <begin position="1"/>
        <end position="26"/>
    </location>
</feature>
<feature type="region of interest" description="Disordered" evidence="2">
    <location>
        <begin position="267"/>
        <end position="336"/>
    </location>
</feature>
<evidence type="ECO:0000256" key="2">
    <source>
        <dbReference type="SAM" id="MobiDB-lite"/>
    </source>
</evidence>
<feature type="coiled-coil region" evidence="1">
    <location>
        <begin position="118"/>
        <end position="174"/>
    </location>
</feature>
<evidence type="ECO:0000313" key="3">
    <source>
        <dbReference type="EMBL" id="CAF0897981.1"/>
    </source>
</evidence>
<evidence type="ECO:0000256" key="1">
    <source>
        <dbReference type="SAM" id="Coils"/>
    </source>
</evidence>
<feature type="compositionally biased region" description="Basic and acidic residues" evidence="2">
    <location>
        <begin position="267"/>
        <end position="276"/>
    </location>
</feature>
<accession>A0A813ZGI1</accession>
<dbReference type="AlphaFoldDB" id="A0A813ZGI1"/>
<protein>
    <submittedName>
        <fullName evidence="3">Uncharacterized protein</fullName>
    </submittedName>
</protein>
<keyword evidence="1" id="KW-0175">Coiled coil</keyword>
<evidence type="ECO:0000313" key="6">
    <source>
        <dbReference type="Proteomes" id="UP000663870"/>
    </source>
</evidence>
<dbReference type="EMBL" id="CAJNOH010000136">
    <property type="protein sequence ID" value="CAF0897981.1"/>
    <property type="molecule type" value="Genomic_DNA"/>
</dbReference>